<evidence type="ECO:0000313" key="2">
    <source>
        <dbReference type="Proteomes" id="UP000383122"/>
    </source>
</evidence>
<gene>
    <name evidence="1" type="ORF">PAN31117_03131</name>
</gene>
<dbReference type="EMBL" id="CABPSP010000009">
    <property type="protein sequence ID" value="VVE68898.1"/>
    <property type="molecule type" value="Genomic_DNA"/>
</dbReference>
<proteinExistence type="predicted"/>
<dbReference type="Proteomes" id="UP000383122">
    <property type="component" value="Unassembled WGS sequence"/>
</dbReference>
<dbReference type="SUPFAM" id="SSF47413">
    <property type="entry name" value="lambda repressor-like DNA-binding domains"/>
    <property type="match status" value="1"/>
</dbReference>
<reference evidence="1 2" key="1">
    <citation type="submission" date="2019-08" db="EMBL/GenBank/DDBJ databases">
        <authorList>
            <person name="Peeters C."/>
        </authorList>
    </citation>
    <scope>NUCLEOTIDE SEQUENCE [LARGE SCALE GENOMIC DNA]</scope>
    <source>
        <strain evidence="1 2">LMG 31117</strain>
    </source>
</reference>
<dbReference type="AlphaFoldDB" id="A0A5E5A6W5"/>
<protein>
    <recommendedName>
        <fullName evidence="3">Transcriptional regulator</fullName>
    </recommendedName>
</protein>
<dbReference type="InterPro" id="IPR010982">
    <property type="entry name" value="Lambda_DNA-bd_dom_sf"/>
</dbReference>
<dbReference type="OrthoDB" id="9111866at2"/>
<keyword evidence="2" id="KW-1185">Reference proteome</keyword>
<accession>A0A5E5A6W5</accession>
<dbReference type="Gene3D" id="1.10.260.40">
    <property type="entry name" value="lambda repressor-like DNA-binding domains"/>
    <property type="match status" value="1"/>
</dbReference>
<sequence>MDLQFITLELKRFGMSQVDIARAAACSQPTISEIQSGRLGKKRPSYRLSLSLKLLYERRCIAAGEVPKCEMPCELAGGATGESK</sequence>
<dbReference type="GO" id="GO:0003677">
    <property type="term" value="F:DNA binding"/>
    <property type="evidence" value="ECO:0007669"/>
    <property type="project" value="InterPro"/>
</dbReference>
<name>A0A5E5A6W5_9BURK</name>
<dbReference type="RefSeq" id="WP_150738972.1">
    <property type="nucleotide sequence ID" value="NZ_CABPSP010000009.1"/>
</dbReference>
<evidence type="ECO:0000313" key="1">
    <source>
        <dbReference type="EMBL" id="VVE68898.1"/>
    </source>
</evidence>
<organism evidence="1 2">
    <name type="scientific">Pandoraea anapnoica</name>
    <dbReference type="NCBI Taxonomy" id="2508301"/>
    <lineage>
        <taxon>Bacteria</taxon>
        <taxon>Pseudomonadati</taxon>
        <taxon>Pseudomonadota</taxon>
        <taxon>Betaproteobacteria</taxon>
        <taxon>Burkholderiales</taxon>
        <taxon>Burkholderiaceae</taxon>
        <taxon>Pandoraea</taxon>
    </lineage>
</organism>
<evidence type="ECO:0008006" key="3">
    <source>
        <dbReference type="Google" id="ProtNLM"/>
    </source>
</evidence>